<organism evidence="1 2">
    <name type="scientific">Rotaria sordida</name>
    <dbReference type="NCBI Taxonomy" id="392033"/>
    <lineage>
        <taxon>Eukaryota</taxon>
        <taxon>Metazoa</taxon>
        <taxon>Spiralia</taxon>
        <taxon>Gnathifera</taxon>
        <taxon>Rotifera</taxon>
        <taxon>Eurotatoria</taxon>
        <taxon>Bdelloidea</taxon>
        <taxon>Philodinida</taxon>
        <taxon>Philodinidae</taxon>
        <taxon>Rotaria</taxon>
    </lineage>
</organism>
<feature type="non-terminal residue" evidence="1">
    <location>
        <position position="1"/>
    </location>
</feature>
<name>A0A820BIT9_9BILA</name>
<accession>A0A820BIT9</accession>
<dbReference type="EMBL" id="CAJOBE010017066">
    <property type="protein sequence ID" value="CAF4207012.1"/>
    <property type="molecule type" value="Genomic_DNA"/>
</dbReference>
<gene>
    <name evidence="1" type="ORF">FNK824_LOCUS36560</name>
</gene>
<evidence type="ECO:0000313" key="2">
    <source>
        <dbReference type="Proteomes" id="UP000663874"/>
    </source>
</evidence>
<reference evidence="1" key="1">
    <citation type="submission" date="2021-02" db="EMBL/GenBank/DDBJ databases">
        <authorList>
            <person name="Nowell W R."/>
        </authorList>
    </citation>
    <scope>NUCLEOTIDE SEQUENCE</scope>
</reference>
<sequence length="60" mass="6938">MSKTTNPKILGSNTLPMKRHIRYLTGVTAKPKFLQRITHLVYNFRPDAVTKIDTVRAFHN</sequence>
<protein>
    <submittedName>
        <fullName evidence="1">Uncharacterized protein</fullName>
    </submittedName>
</protein>
<comment type="caution">
    <text evidence="1">The sequence shown here is derived from an EMBL/GenBank/DDBJ whole genome shotgun (WGS) entry which is preliminary data.</text>
</comment>
<dbReference type="AlphaFoldDB" id="A0A820BIT9"/>
<evidence type="ECO:0000313" key="1">
    <source>
        <dbReference type="EMBL" id="CAF4207012.1"/>
    </source>
</evidence>
<proteinExistence type="predicted"/>
<dbReference type="Proteomes" id="UP000663874">
    <property type="component" value="Unassembled WGS sequence"/>
</dbReference>